<accession>D2S6L0</accession>
<proteinExistence type="predicted"/>
<dbReference type="Pfam" id="PF01609">
    <property type="entry name" value="DDE_Tnp_1"/>
    <property type="match status" value="1"/>
</dbReference>
<dbReference type="EMBL" id="CP001867">
    <property type="protein sequence ID" value="ADB75384.1"/>
    <property type="molecule type" value="Genomic_DNA"/>
</dbReference>
<dbReference type="GO" id="GO:0004803">
    <property type="term" value="F:transposase activity"/>
    <property type="evidence" value="ECO:0007669"/>
    <property type="project" value="InterPro"/>
</dbReference>
<evidence type="ECO:0000259" key="2">
    <source>
        <dbReference type="Pfam" id="PF13340"/>
    </source>
</evidence>
<name>D2S6L0_GEOOG</name>
<feature type="domain" description="Transposase IS4-like" evidence="1">
    <location>
        <begin position="110"/>
        <end position="265"/>
    </location>
</feature>
<dbReference type="GO" id="GO:0003677">
    <property type="term" value="F:DNA binding"/>
    <property type="evidence" value="ECO:0007669"/>
    <property type="project" value="InterPro"/>
</dbReference>
<protein>
    <submittedName>
        <fullName evidence="3">Uncharacterized protein</fullName>
    </submittedName>
</protein>
<dbReference type="eggNOG" id="COG3293">
    <property type="taxonomic scope" value="Bacteria"/>
</dbReference>
<dbReference type="GO" id="GO:0006313">
    <property type="term" value="P:DNA transposition"/>
    <property type="evidence" value="ECO:0007669"/>
    <property type="project" value="InterPro"/>
</dbReference>
<dbReference type="STRING" id="526225.Gobs_2753"/>
<dbReference type="InterPro" id="IPR025161">
    <property type="entry name" value="IS402-like_dom"/>
</dbReference>
<sequence>MSSVSSPPRLISDELWALAEPLIPPQRPAVHGRTGRPRVFDRDVLEGVAFVLSTGIGWPKLPRELGYGSGWTCWRRMHEWAEAGVFDQLHTAVLDRLGESGRLDWSRASLDSVSVRAKKGGELTGPNPTDRGKAGSKYHLLVDATGLPLNVLFSGANRHDSLFVEPILDPMPAIKRGGRGHPRRRPIKLHGDKGYDNPRVRRYLRHRGITARIARIGRIGRDSSARLGRHRWVVERTLGWLLSYKRLALRYDRTALTITALVRLAVTLICARRLPAN</sequence>
<keyword evidence="4" id="KW-1185">Reference proteome</keyword>
<evidence type="ECO:0000313" key="3">
    <source>
        <dbReference type="EMBL" id="ADB75384.1"/>
    </source>
</evidence>
<reference evidence="4" key="2">
    <citation type="submission" date="2010-01" db="EMBL/GenBank/DDBJ databases">
        <title>The complete genome of Geodermatophilus obscurus DSM 43160.</title>
        <authorList>
            <consortium name="US DOE Joint Genome Institute (JGI-PGF)"/>
            <person name="Lucas S."/>
            <person name="Copeland A."/>
            <person name="Lapidus A."/>
            <person name="Glavina del Rio T."/>
            <person name="Dalin E."/>
            <person name="Tice H."/>
            <person name="Bruce D."/>
            <person name="Goodwin L."/>
            <person name="Pitluck S."/>
            <person name="Kyrpides N."/>
            <person name="Mavromatis K."/>
            <person name="Ivanova N."/>
            <person name="Munk A.C."/>
            <person name="Brettin T."/>
            <person name="Detter J.C."/>
            <person name="Han C."/>
            <person name="Larimer F."/>
            <person name="Land M."/>
            <person name="Hauser L."/>
            <person name="Markowitz V."/>
            <person name="Cheng J.-F."/>
            <person name="Hugenholtz P."/>
            <person name="Woyke T."/>
            <person name="Wu D."/>
            <person name="Jando M."/>
            <person name="Schneider S."/>
            <person name="Klenk H.-P."/>
            <person name="Eisen J.A."/>
        </authorList>
    </citation>
    <scope>NUCLEOTIDE SEQUENCE [LARGE SCALE GENOMIC DNA]</scope>
    <source>
        <strain evidence="4">ATCC 25078 / DSM 43160 / JCM 3152 / KCC A-0152 / KCTC 9177 / NBRC 13315 / NRRL B-3577 / G-20</strain>
    </source>
</reference>
<dbReference type="PANTHER" id="PTHR30007:SF1">
    <property type="entry name" value="BLR1914 PROTEIN"/>
    <property type="match status" value="1"/>
</dbReference>
<reference evidence="3 4" key="1">
    <citation type="journal article" date="2010" name="Stand. Genomic Sci.">
        <title>Complete genome sequence of Geodermatophilus obscurus type strain (G-20).</title>
        <authorList>
            <person name="Ivanova N."/>
            <person name="Sikorski J."/>
            <person name="Jando M."/>
            <person name="Munk C."/>
            <person name="Lapidus A."/>
            <person name="Glavina Del Rio T."/>
            <person name="Copeland A."/>
            <person name="Tice H."/>
            <person name="Cheng J.-F."/>
            <person name="Lucas S."/>
            <person name="Chen F."/>
            <person name="Nolan M."/>
            <person name="Bruce D."/>
            <person name="Goodwin L."/>
            <person name="Pitluck S."/>
            <person name="Mavromatis K."/>
            <person name="Mikhailova N."/>
            <person name="Pati A."/>
            <person name="Chen A."/>
            <person name="Palaniappan K."/>
            <person name="Land M."/>
            <person name="Hauser L."/>
            <person name="Chang Y.-J."/>
            <person name="Jeffries C.D."/>
            <person name="Meincke L."/>
            <person name="Brettin T."/>
            <person name="Detter J.C."/>
            <person name="Detter J.C."/>
            <person name="Rohde M."/>
            <person name="Goeker M."/>
            <person name="Bristow J."/>
            <person name="Eisen J.A."/>
            <person name="Markowitz V."/>
            <person name="Hugenholtz P."/>
            <person name="Kyrpides N.C."/>
            <person name="Klenk H.-P."/>
        </authorList>
    </citation>
    <scope>NUCLEOTIDE SEQUENCE [LARGE SCALE GENOMIC DNA]</scope>
    <source>
        <strain evidence="4">ATCC 25078 / DSM 43160 / JCM 3152 / KCC A-0152 / KCTC 9177 / NBRC 13315 / NRRL B-3577 / G-20</strain>
    </source>
</reference>
<gene>
    <name evidence="3" type="ordered locus">Gobs_2753</name>
</gene>
<dbReference type="NCBIfam" id="NF033580">
    <property type="entry name" value="transpos_IS5_3"/>
    <property type="match status" value="1"/>
</dbReference>
<dbReference type="InterPro" id="IPR002559">
    <property type="entry name" value="Transposase_11"/>
</dbReference>
<dbReference type="OrthoDB" id="4559615at2"/>
<organism evidence="3 4">
    <name type="scientific">Geodermatophilus obscurus (strain ATCC 25078 / DSM 43160 / JCM 3152 / CCUG 61914 / KCC A-0152 / KCTC 9177 / NBRC 13315 / NRRL B-3577 / G-20)</name>
    <dbReference type="NCBI Taxonomy" id="526225"/>
    <lineage>
        <taxon>Bacteria</taxon>
        <taxon>Bacillati</taxon>
        <taxon>Actinomycetota</taxon>
        <taxon>Actinomycetes</taxon>
        <taxon>Geodermatophilales</taxon>
        <taxon>Geodermatophilaceae</taxon>
        <taxon>Geodermatophilus</taxon>
    </lineage>
</organism>
<dbReference type="AlphaFoldDB" id="D2S6L0"/>
<evidence type="ECO:0000259" key="1">
    <source>
        <dbReference type="Pfam" id="PF01609"/>
    </source>
</evidence>
<dbReference type="PANTHER" id="PTHR30007">
    <property type="entry name" value="PHP DOMAIN PROTEIN"/>
    <property type="match status" value="1"/>
</dbReference>
<dbReference type="Proteomes" id="UP000001382">
    <property type="component" value="Chromosome"/>
</dbReference>
<dbReference type="HOGENOM" id="CLU_055261_4_2_11"/>
<dbReference type="RefSeq" id="WP_012948817.1">
    <property type="nucleotide sequence ID" value="NC_013757.1"/>
</dbReference>
<dbReference type="KEGG" id="gob:Gobs_2753"/>
<evidence type="ECO:0000313" key="4">
    <source>
        <dbReference type="Proteomes" id="UP000001382"/>
    </source>
</evidence>
<dbReference type="Pfam" id="PF13340">
    <property type="entry name" value="DUF4096"/>
    <property type="match status" value="1"/>
</dbReference>
<feature type="domain" description="Insertion element IS402-like" evidence="2">
    <location>
        <begin position="11"/>
        <end position="90"/>
    </location>
</feature>